<organism evidence="3 4">
    <name type="scientific">Filimonas lacunae</name>
    <dbReference type="NCBI Taxonomy" id="477680"/>
    <lineage>
        <taxon>Bacteria</taxon>
        <taxon>Pseudomonadati</taxon>
        <taxon>Bacteroidota</taxon>
        <taxon>Chitinophagia</taxon>
        <taxon>Chitinophagales</taxon>
        <taxon>Chitinophagaceae</taxon>
        <taxon>Filimonas</taxon>
    </lineage>
</organism>
<keyword evidence="1" id="KW-0812">Transmembrane</keyword>
<evidence type="ECO:0000256" key="1">
    <source>
        <dbReference type="SAM" id="Phobius"/>
    </source>
</evidence>
<evidence type="ECO:0000313" key="3">
    <source>
        <dbReference type="EMBL" id="SIS91921.1"/>
    </source>
</evidence>
<feature type="transmembrane region" description="Helical" evidence="1">
    <location>
        <begin position="100"/>
        <end position="121"/>
    </location>
</feature>
<dbReference type="AlphaFoldDB" id="A0A173MIG9"/>
<dbReference type="PANTHER" id="PTHR34220">
    <property type="entry name" value="SENSOR HISTIDINE KINASE YPDA"/>
    <property type="match status" value="1"/>
</dbReference>
<feature type="domain" description="Signal transduction histidine kinase internal region" evidence="2">
    <location>
        <begin position="175"/>
        <end position="251"/>
    </location>
</feature>
<evidence type="ECO:0000313" key="4">
    <source>
        <dbReference type="Proteomes" id="UP000186917"/>
    </source>
</evidence>
<dbReference type="Proteomes" id="UP000186917">
    <property type="component" value="Unassembled WGS sequence"/>
</dbReference>
<protein>
    <submittedName>
        <fullName evidence="3">Histidine kinase</fullName>
    </submittedName>
</protein>
<dbReference type="GO" id="GO:0016020">
    <property type="term" value="C:membrane"/>
    <property type="evidence" value="ECO:0007669"/>
    <property type="project" value="InterPro"/>
</dbReference>
<accession>A0A173MIG9</accession>
<dbReference type="STRING" id="477680.SAMN05421788_10286"/>
<reference evidence="4" key="1">
    <citation type="submission" date="2017-01" db="EMBL/GenBank/DDBJ databases">
        <authorList>
            <person name="Varghese N."/>
            <person name="Submissions S."/>
        </authorList>
    </citation>
    <scope>NUCLEOTIDE SEQUENCE [LARGE SCALE GENOMIC DNA]</scope>
    <source>
        <strain evidence="4">DSM 21054</strain>
    </source>
</reference>
<feature type="transmembrane region" description="Helical" evidence="1">
    <location>
        <begin position="32"/>
        <end position="51"/>
    </location>
</feature>
<dbReference type="InterPro" id="IPR010559">
    <property type="entry name" value="Sig_transdc_His_kin_internal"/>
</dbReference>
<keyword evidence="1" id="KW-0472">Membrane</keyword>
<dbReference type="EMBL" id="FTOR01000002">
    <property type="protein sequence ID" value="SIS91921.1"/>
    <property type="molecule type" value="Genomic_DNA"/>
</dbReference>
<feature type="transmembrane region" description="Helical" evidence="1">
    <location>
        <begin position="127"/>
        <end position="149"/>
    </location>
</feature>
<sequence>MSRHHYPIQNINTFGRITLLLMQKNKFTISRATIWISSIVLGLLSSIPQFAQHQFNAAEAAVNAGITATFALVMWYVNLFMMSRQSTSAPRQQTISYTRLLSSLLVGLVVMLALACIQQLILSHINFGPTMLMVEVRGILINLVFYMFLHLLQQNYENQRVTMELERIKSDNLGAQYELLKQQINPHFLFNSLNTLKAMVETGDQEAIDFIIKLSNFYRFTLESRKLDLIHVSDEMDILNAYLFLQKARFDGGFTFTNKLDNTILQTLIPPFTLQLLVENCIKHNVVSLQKPLHIRIYMENNKIVVENQVQLKAGDNNSLGVGLQNIDLRYHHLLNQHIDIINDQKIFQIKLPVIHEHHHH</sequence>
<dbReference type="PANTHER" id="PTHR34220:SF7">
    <property type="entry name" value="SENSOR HISTIDINE KINASE YPDA"/>
    <property type="match status" value="1"/>
</dbReference>
<keyword evidence="4" id="KW-1185">Reference proteome</keyword>
<name>A0A173MIG9_9BACT</name>
<gene>
    <name evidence="3" type="ORF">SAMN05421788_10286</name>
</gene>
<keyword evidence="1" id="KW-1133">Transmembrane helix</keyword>
<dbReference type="KEGG" id="fln:FLA_3313"/>
<dbReference type="InterPro" id="IPR050640">
    <property type="entry name" value="Bact_2-comp_sensor_kinase"/>
</dbReference>
<proteinExistence type="predicted"/>
<dbReference type="Pfam" id="PF06580">
    <property type="entry name" value="His_kinase"/>
    <property type="match status" value="1"/>
</dbReference>
<keyword evidence="3" id="KW-0808">Transferase</keyword>
<feature type="transmembrane region" description="Helical" evidence="1">
    <location>
        <begin position="57"/>
        <end position="79"/>
    </location>
</feature>
<evidence type="ECO:0000259" key="2">
    <source>
        <dbReference type="Pfam" id="PF06580"/>
    </source>
</evidence>
<dbReference type="GO" id="GO:0000155">
    <property type="term" value="F:phosphorelay sensor kinase activity"/>
    <property type="evidence" value="ECO:0007669"/>
    <property type="project" value="InterPro"/>
</dbReference>
<keyword evidence="3" id="KW-0418">Kinase</keyword>